<dbReference type="InterPro" id="IPR017853">
    <property type="entry name" value="GH"/>
</dbReference>
<proteinExistence type="inferred from homology"/>
<dbReference type="EC" id="3.2.1.93" evidence="3"/>
<organism evidence="3 4">
    <name type="scientific">Escherichia coli</name>
    <dbReference type="NCBI Taxonomy" id="562"/>
    <lineage>
        <taxon>Bacteria</taxon>
        <taxon>Pseudomonadati</taxon>
        <taxon>Pseudomonadota</taxon>
        <taxon>Gammaproteobacteria</taxon>
        <taxon>Enterobacterales</taxon>
        <taxon>Enterobacteriaceae</taxon>
        <taxon>Escherichia</taxon>
    </lineage>
</organism>
<dbReference type="GO" id="GO:0008788">
    <property type="term" value="F:alpha,alpha-phosphotrehalase activity"/>
    <property type="evidence" value="ECO:0007669"/>
    <property type="project" value="UniProtKB-EC"/>
</dbReference>
<comment type="similarity">
    <text evidence="1">Belongs to the glycosyl hydrolase 13 family.</text>
</comment>
<evidence type="ECO:0000259" key="2">
    <source>
        <dbReference type="Pfam" id="PF00128"/>
    </source>
</evidence>
<dbReference type="PANTHER" id="PTHR10357:SF179">
    <property type="entry name" value="NEUTRAL AND BASIC AMINO ACID TRANSPORT PROTEIN RBAT"/>
    <property type="match status" value="1"/>
</dbReference>
<dbReference type="Pfam" id="PF00128">
    <property type="entry name" value="Alpha-amylase"/>
    <property type="match status" value="1"/>
</dbReference>
<name>A0A376L546_ECOLX</name>
<keyword evidence="3" id="KW-0326">Glycosidase</keyword>
<evidence type="ECO:0000313" key="4">
    <source>
        <dbReference type="Proteomes" id="UP000255460"/>
    </source>
</evidence>
<keyword evidence="3" id="KW-0378">Hydrolase</keyword>
<dbReference type="PANTHER" id="PTHR10357">
    <property type="entry name" value="ALPHA-AMYLASE FAMILY MEMBER"/>
    <property type="match status" value="1"/>
</dbReference>
<evidence type="ECO:0000313" key="3">
    <source>
        <dbReference type="EMBL" id="STE88851.1"/>
    </source>
</evidence>
<dbReference type="GO" id="GO:0004556">
    <property type="term" value="F:alpha-amylase activity"/>
    <property type="evidence" value="ECO:0007669"/>
    <property type="project" value="TreeGrafter"/>
</dbReference>
<dbReference type="GO" id="GO:0009313">
    <property type="term" value="P:oligosaccharide catabolic process"/>
    <property type="evidence" value="ECO:0007669"/>
    <property type="project" value="TreeGrafter"/>
</dbReference>
<dbReference type="Gene3D" id="3.20.20.80">
    <property type="entry name" value="Glycosidases"/>
    <property type="match status" value="1"/>
</dbReference>
<protein>
    <submittedName>
        <fullName evidence="3">Trehalose-6-phosphate hydrolase</fullName>
        <ecNumber evidence="3">3.2.1.93</ecNumber>
    </submittedName>
</protein>
<dbReference type="SUPFAM" id="SSF51445">
    <property type="entry name" value="(Trans)glycosidases"/>
    <property type="match status" value="1"/>
</dbReference>
<dbReference type="AlphaFoldDB" id="A0A376L546"/>
<gene>
    <name evidence="3" type="primary">treC_2</name>
    <name evidence="3" type="ORF">NCTC10418_06567</name>
</gene>
<evidence type="ECO:0000256" key="1">
    <source>
        <dbReference type="ARBA" id="ARBA00008061"/>
    </source>
</evidence>
<sequence>MANQKRHRTTGVQNLAVVRGAGMRKANSNYLHLFAPEQADLNWENPAVRAELKKVCEFWADRGVDGLRLDVVNLISKDPRFPEDLDGDGRRFYTDGPRAHEFLHEMNRDGVYATRVNDRR</sequence>
<dbReference type="Gene3D" id="3.90.400.10">
    <property type="entry name" value="Oligo-1,6-glucosidase, Domain 2"/>
    <property type="match status" value="1"/>
</dbReference>
<dbReference type="InterPro" id="IPR045857">
    <property type="entry name" value="O16G_dom_2"/>
</dbReference>
<dbReference type="Proteomes" id="UP000255460">
    <property type="component" value="Unassembled WGS sequence"/>
</dbReference>
<reference evidence="3 4" key="1">
    <citation type="submission" date="2018-06" db="EMBL/GenBank/DDBJ databases">
        <authorList>
            <consortium name="Pathogen Informatics"/>
            <person name="Doyle S."/>
        </authorList>
    </citation>
    <scope>NUCLEOTIDE SEQUENCE [LARGE SCALE GENOMIC DNA]</scope>
    <source>
        <strain evidence="3 4">NCTC10418</strain>
    </source>
</reference>
<feature type="domain" description="Glycosyl hydrolase family 13 catalytic" evidence="2">
    <location>
        <begin position="26"/>
        <end position="108"/>
    </location>
</feature>
<accession>A0A376L546</accession>
<dbReference type="InterPro" id="IPR006047">
    <property type="entry name" value="GH13_cat_dom"/>
</dbReference>
<dbReference type="EMBL" id="UFZQ01000001">
    <property type="protein sequence ID" value="STE88851.1"/>
    <property type="molecule type" value="Genomic_DNA"/>
</dbReference>